<accession>A0A0G1Z885</accession>
<name>A0A0G1Z885_9BACT</name>
<dbReference type="Proteomes" id="UP000034224">
    <property type="component" value="Unassembled WGS sequence"/>
</dbReference>
<protein>
    <submittedName>
        <fullName evidence="1">Uncharacterized protein</fullName>
    </submittedName>
</protein>
<gene>
    <name evidence="1" type="ORF">UY55_C0002G0232</name>
</gene>
<proteinExistence type="predicted"/>
<evidence type="ECO:0000313" key="2">
    <source>
        <dbReference type="Proteomes" id="UP000034224"/>
    </source>
</evidence>
<dbReference type="EMBL" id="LCQK01000002">
    <property type="protein sequence ID" value="KKW15174.1"/>
    <property type="molecule type" value="Genomic_DNA"/>
</dbReference>
<reference evidence="1 2" key="1">
    <citation type="journal article" date="2015" name="Nature">
        <title>rRNA introns, odd ribosomes, and small enigmatic genomes across a large radiation of phyla.</title>
        <authorList>
            <person name="Brown C.T."/>
            <person name="Hug L.A."/>
            <person name="Thomas B.C."/>
            <person name="Sharon I."/>
            <person name="Castelle C.J."/>
            <person name="Singh A."/>
            <person name="Wilkins M.J."/>
            <person name="Williams K.H."/>
            <person name="Banfield J.F."/>
        </authorList>
    </citation>
    <scope>NUCLEOTIDE SEQUENCE [LARGE SCALE GENOMIC DNA]</scope>
</reference>
<sequence>MSTQILVKKLNKEVKVLRRDVSEVKAILLKILAIPEERLKGYRNAAAIKKSLEKALRNYPRA</sequence>
<organism evidence="1 2">
    <name type="scientific">Candidatus Jorgensenbacteria bacterium GW2011_GWB1_50_10</name>
    <dbReference type="NCBI Taxonomy" id="1618665"/>
    <lineage>
        <taxon>Bacteria</taxon>
        <taxon>Candidatus Joergenseniibacteriota</taxon>
    </lineage>
</organism>
<dbReference type="AlphaFoldDB" id="A0A0G1Z885"/>
<comment type="caution">
    <text evidence="1">The sequence shown here is derived from an EMBL/GenBank/DDBJ whole genome shotgun (WGS) entry which is preliminary data.</text>
</comment>
<dbReference type="STRING" id="1618665.UY55_C0002G0232"/>
<evidence type="ECO:0000313" key="1">
    <source>
        <dbReference type="EMBL" id="KKW15174.1"/>
    </source>
</evidence>